<dbReference type="InterPro" id="IPR038324">
    <property type="entry name" value="Rpb4/RPC9_sf"/>
</dbReference>
<evidence type="ECO:0000256" key="11">
    <source>
        <dbReference type="PIRSR" id="PIRSR600895-51"/>
    </source>
</evidence>
<keyword evidence="14" id="KW-1185">Reference proteome</keyword>
<dbReference type="InterPro" id="IPR036817">
    <property type="entry name" value="Transthyretin/HIU_hydrolase_sf"/>
</dbReference>
<dbReference type="InterPro" id="IPR023416">
    <property type="entry name" value="Transthyretin/HIU_hydrolase_d"/>
</dbReference>
<evidence type="ECO:0000256" key="8">
    <source>
        <dbReference type="ARBA" id="ARBA00022801"/>
    </source>
</evidence>
<dbReference type="GO" id="GO:0000428">
    <property type="term" value="C:DNA-directed RNA polymerase complex"/>
    <property type="evidence" value="ECO:0007669"/>
    <property type="project" value="UniProtKB-KW"/>
</dbReference>
<evidence type="ECO:0000256" key="7">
    <source>
        <dbReference type="ARBA" id="ARBA00022631"/>
    </source>
</evidence>
<dbReference type="Pfam" id="PF03874">
    <property type="entry name" value="RNA_pol_Rpb4"/>
    <property type="match status" value="1"/>
</dbReference>
<dbReference type="SUPFAM" id="SSF49472">
    <property type="entry name" value="Transthyretin (synonym: prealbumin)"/>
    <property type="match status" value="1"/>
</dbReference>
<dbReference type="GO" id="GO:0005634">
    <property type="term" value="C:nucleus"/>
    <property type="evidence" value="ECO:0007669"/>
    <property type="project" value="UniProtKB-SubCell"/>
</dbReference>
<dbReference type="NCBIfam" id="TIGR02962">
    <property type="entry name" value="hdxy_isourate"/>
    <property type="match status" value="1"/>
</dbReference>
<dbReference type="Gene3D" id="2.60.40.180">
    <property type="entry name" value="Transthyretin/hydroxyisourate hydrolase domain"/>
    <property type="match status" value="1"/>
</dbReference>
<dbReference type="GO" id="GO:0033971">
    <property type="term" value="F:hydroxyisourate hydrolase activity"/>
    <property type="evidence" value="ECO:0007669"/>
    <property type="project" value="UniProtKB-EC"/>
</dbReference>
<evidence type="ECO:0000313" key="14">
    <source>
        <dbReference type="Proteomes" id="UP001633002"/>
    </source>
</evidence>
<evidence type="ECO:0000313" key="13">
    <source>
        <dbReference type="EMBL" id="KAL3697039.1"/>
    </source>
</evidence>
<keyword evidence="10" id="KW-0539">Nucleus</keyword>
<dbReference type="CDD" id="cd05822">
    <property type="entry name" value="TLP_HIUase"/>
    <property type="match status" value="1"/>
</dbReference>
<feature type="binding site" evidence="11">
    <location>
        <position position="252"/>
    </location>
    <ligand>
        <name>substrate</name>
    </ligand>
</feature>
<evidence type="ECO:0000256" key="6">
    <source>
        <dbReference type="ARBA" id="ARBA00022478"/>
    </source>
</evidence>
<evidence type="ECO:0000256" key="10">
    <source>
        <dbReference type="ARBA" id="ARBA00023242"/>
    </source>
</evidence>
<evidence type="ECO:0000256" key="2">
    <source>
        <dbReference type="ARBA" id="ARBA00004123"/>
    </source>
</evidence>
<dbReference type="AlphaFoldDB" id="A0ABD3I610"/>
<dbReference type="InterPro" id="IPR014306">
    <property type="entry name" value="Hydroxyisourate_hydrolase"/>
</dbReference>
<organism evidence="13 14">
    <name type="scientific">Riccia sorocarpa</name>
    <dbReference type="NCBI Taxonomy" id="122646"/>
    <lineage>
        <taxon>Eukaryota</taxon>
        <taxon>Viridiplantae</taxon>
        <taxon>Streptophyta</taxon>
        <taxon>Embryophyta</taxon>
        <taxon>Marchantiophyta</taxon>
        <taxon>Marchantiopsida</taxon>
        <taxon>Marchantiidae</taxon>
        <taxon>Marchantiales</taxon>
        <taxon>Ricciaceae</taxon>
        <taxon>Riccia</taxon>
    </lineage>
</organism>
<comment type="catalytic activity">
    <reaction evidence="1">
        <text>5-hydroxyisourate + H2O = 5-hydroxy-2-oxo-4-ureido-2,5-dihydro-1H-imidazole-5-carboxylate + H(+)</text>
        <dbReference type="Rhea" id="RHEA:23736"/>
        <dbReference type="ChEBI" id="CHEBI:15377"/>
        <dbReference type="ChEBI" id="CHEBI:15378"/>
        <dbReference type="ChEBI" id="CHEBI:18072"/>
        <dbReference type="ChEBI" id="CHEBI:58639"/>
        <dbReference type="EC" id="3.5.2.17"/>
    </reaction>
</comment>
<dbReference type="PANTHER" id="PTHR15561">
    <property type="entry name" value="CALCITONIN GENE-RELATED PEPTIDE-RECEPTOR COMPONENT PROTEIN"/>
    <property type="match status" value="1"/>
</dbReference>
<evidence type="ECO:0000256" key="3">
    <source>
        <dbReference type="ARBA" id="ARBA00006898"/>
    </source>
</evidence>
<dbReference type="InterPro" id="IPR023418">
    <property type="entry name" value="Thyroxine_BS"/>
</dbReference>
<dbReference type="EMBL" id="JBJQOH010000002">
    <property type="protein sequence ID" value="KAL3697039.1"/>
    <property type="molecule type" value="Genomic_DNA"/>
</dbReference>
<reference evidence="13 14" key="1">
    <citation type="submission" date="2024-09" db="EMBL/GenBank/DDBJ databases">
        <title>Chromosome-scale assembly of Riccia sorocarpa.</title>
        <authorList>
            <person name="Paukszto L."/>
        </authorList>
    </citation>
    <scope>NUCLEOTIDE SEQUENCE [LARGE SCALE GENOMIC DNA]</scope>
    <source>
        <strain evidence="13">LP-2024</strain>
        <tissue evidence="13">Aerial parts of the thallus</tissue>
    </source>
</reference>
<evidence type="ECO:0000256" key="1">
    <source>
        <dbReference type="ARBA" id="ARBA00001043"/>
    </source>
</evidence>
<dbReference type="PRINTS" id="PR00189">
    <property type="entry name" value="TRNSTHYRETIN"/>
</dbReference>
<proteinExistence type="inferred from homology"/>
<feature type="binding site" evidence="11">
    <location>
        <position position="182"/>
    </location>
    <ligand>
        <name>substrate</name>
    </ligand>
</feature>
<dbReference type="SMART" id="SM00657">
    <property type="entry name" value="RPOL4c"/>
    <property type="match status" value="1"/>
</dbReference>
<dbReference type="EC" id="3.5.2.17" evidence="4"/>
<dbReference type="InterPro" id="IPR005574">
    <property type="entry name" value="Rpb4/RPC9"/>
</dbReference>
<dbReference type="Pfam" id="PF00576">
    <property type="entry name" value="Transthyretin"/>
    <property type="match status" value="1"/>
</dbReference>
<comment type="similarity">
    <text evidence="3">Belongs to the eukaryotic RPC9 RNA polymerase subunit family.</text>
</comment>
<feature type="domain" description="RNA polymerase Rpb4/RPC9 core" evidence="12">
    <location>
        <begin position="1"/>
        <end position="119"/>
    </location>
</feature>
<keyword evidence="9" id="KW-0804">Transcription</keyword>
<evidence type="ECO:0000259" key="12">
    <source>
        <dbReference type="SMART" id="SM00657"/>
    </source>
</evidence>
<dbReference type="InterPro" id="IPR038846">
    <property type="entry name" value="RPC9"/>
</dbReference>
<dbReference type="PROSITE" id="PS00768">
    <property type="entry name" value="TRANSTHYRETIN_1"/>
    <property type="match status" value="1"/>
</dbReference>
<name>A0ABD3I610_9MARC</name>
<dbReference type="PANTHER" id="PTHR15561:SF0">
    <property type="entry name" value="DNA-DIRECTED RNA POLYMERASE III SUBUNIT RPC9"/>
    <property type="match status" value="1"/>
</dbReference>
<comment type="subcellular location">
    <subcellularLocation>
        <location evidence="2">Nucleus</location>
    </subcellularLocation>
</comment>
<evidence type="ECO:0000256" key="9">
    <source>
        <dbReference type="ARBA" id="ARBA00023163"/>
    </source>
</evidence>
<dbReference type="Proteomes" id="UP001633002">
    <property type="component" value="Unassembled WGS sequence"/>
</dbReference>
<dbReference type="SUPFAM" id="SSF47819">
    <property type="entry name" value="HRDC-like"/>
    <property type="match status" value="1"/>
</dbReference>
<dbReference type="InterPro" id="IPR006590">
    <property type="entry name" value="RNA_pol_Rpb4/RPC9_core"/>
</dbReference>
<evidence type="ECO:0000256" key="4">
    <source>
        <dbReference type="ARBA" id="ARBA00012609"/>
    </source>
</evidence>
<accession>A0ABD3I610</accession>
<keyword evidence="6" id="KW-0240">DNA-directed RNA polymerase</keyword>
<sequence length="255" mass="28011">MKVIESNAGLLSNFEVLELLRQQGAAKGPLGGSVTPCEYKVYEYLVETPAGTQTKEVLQEFVKEVKSFKLMEAERLQSVNLRPSTAVEVHLIVEDCDERLSSEAVDALIQTVERVIPNKSSEGGVQSTGIAIRPPITTHVLDVSLGKPGAGIDVKLERCIAGEGENSSWDLLGSSNTNSDGRCEPLMEISNHVQAGTYRLTFETGKYVERTHGEGKAVFCPYVHVVFEVQPHQVSEHFHVPLLFAPYSYTTYRGS</sequence>
<keyword evidence="7" id="KW-0659">Purine metabolism</keyword>
<gene>
    <name evidence="13" type="ORF">R1sor_011115</name>
</gene>
<dbReference type="InterPro" id="IPR000895">
    <property type="entry name" value="Transthyretin/HIU_hydrolase"/>
</dbReference>
<keyword evidence="8" id="KW-0378">Hydrolase</keyword>
<comment type="caution">
    <text evidence="13">The sequence shown here is derived from an EMBL/GenBank/DDBJ whole genome shotgun (WGS) entry which is preliminary data.</text>
</comment>
<feature type="binding site" evidence="11">
    <location>
        <position position="139"/>
    </location>
    <ligand>
        <name>substrate</name>
    </ligand>
</feature>
<evidence type="ECO:0000256" key="5">
    <source>
        <dbReference type="ARBA" id="ARBA00016672"/>
    </source>
</evidence>
<dbReference type="InterPro" id="IPR010997">
    <property type="entry name" value="HRDC-like_sf"/>
</dbReference>
<dbReference type="Gene3D" id="1.20.1250.40">
    <property type="match status" value="1"/>
</dbReference>
<dbReference type="GO" id="GO:0006144">
    <property type="term" value="P:purine nucleobase metabolic process"/>
    <property type="evidence" value="ECO:0007669"/>
    <property type="project" value="UniProtKB-KW"/>
</dbReference>
<protein>
    <recommendedName>
        <fullName evidence="5">DNA-directed RNA polymerase III subunit RPC9</fullName>
        <ecNumber evidence="4">3.5.2.17</ecNumber>
    </recommendedName>
</protein>